<organism evidence="1">
    <name type="scientific">uncultured marine thaumarchaeote KM3_49_A08</name>
    <dbReference type="NCBI Taxonomy" id="1456171"/>
    <lineage>
        <taxon>Archaea</taxon>
        <taxon>Nitrososphaerota</taxon>
        <taxon>environmental samples</taxon>
    </lineage>
</organism>
<reference evidence="1" key="1">
    <citation type="journal article" date="2014" name="Genome Biol. Evol.">
        <title>Pangenome evidence for extensive interdomain horizontal transfer affecting lineage core and shell genes in uncultured planktonic thaumarchaeota and euryarchaeota.</title>
        <authorList>
            <person name="Deschamps P."/>
            <person name="Zivanovic Y."/>
            <person name="Moreira D."/>
            <person name="Rodriguez-Valera F."/>
            <person name="Lopez-Garcia P."/>
        </authorList>
    </citation>
    <scope>NUCLEOTIDE SEQUENCE</scope>
</reference>
<evidence type="ECO:0000313" key="1">
    <source>
        <dbReference type="EMBL" id="AIF11111.1"/>
    </source>
</evidence>
<proteinExistence type="predicted"/>
<dbReference type="AlphaFoldDB" id="A0A075H4C3"/>
<dbReference type="EMBL" id="KF900909">
    <property type="protein sequence ID" value="AIF11111.1"/>
    <property type="molecule type" value="Genomic_DNA"/>
</dbReference>
<name>A0A075H4C3_9ARCH</name>
<sequence>MAKIRVKQGNNEIEIDSRDFYVDNDTAEDVIQALKQLMNNKSSHNIMSSLENAEFHEPEFSQPVTVTVDDIKSKLRILAKNSFFDQPRTVGEAVSQLSEYGWSASPLDVSVALTKMAFNKEVLKNTQDDRNFYFSKEALLTN</sequence>
<protein>
    <submittedName>
        <fullName evidence="1">Uncharacterized protein</fullName>
    </submittedName>
</protein>
<accession>A0A075H4C3</accession>